<protein>
    <recommendedName>
        <fullName evidence="4">Histidine acid phosphatase</fullName>
    </recommendedName>
</protein>
<comment type="similarity">
    <text evidence="1">Belongs to the histidine acid phosphatase family.</text>
</comment>
<dbReference type="OrthoDB" id="10262962at2759"/>
<dbReference type="AlphaFoldDB" id="A0A1L9RNM3"/>
<dbReference type="VEuPathDB" id="FungiDB:ASPWEDRAFT_151828"/>
<dbReference type="InterPro" id="IPR050645">
    <property type="entry name" value="Histidine_acid_phosphatase"/>
</dbReference>
<dbReference type="GO" id="GO:0016791">
    <property type="term" value="F:phosphatase activity"/>
    <property type="evidence" value="ECO:0007669"/>
    <property type="project" value="TreeGrafter"/>
</dbReference>
<dbReference type="RefSeq" id="XP_040690113.1">
    <property type="nucleotide sequence ID" value="XM_040829614.1"/>
</dbReference>
<keyword evidence="3" id="KW-1185">Reference proteome</keyword>
<dbReference type="EMBL" id="KV878211">
    <property type="protein sequence ID" value="OJJ36437.1"/>
    <property type="molecule type" value="Genomic_DNA"/>
</dbReference>
<accession>A0A1L9RNM3</accession>
<name>A0A1L9RNM3_ASPWE</name>
<dbReference type="PANTHER" id="PTHR11567:SF195">
    <property type="entry name" value="ACID PHOSPHATASE, PUTATIVE (AFU_ORTHOLOGUE AFUA_3G14570)-RELATED"/>
    <property type="match status" value="1"/>
</dbReference>
<evidence type="ECO:0000313" key="3">
    <source>
        <dbReference type="Proteomes" id="UP000184383"/>
    </source>
</evidence>
<evidence type="ECO:0008006" key="4">
    <source>
        <dbReference type="Google" id="ProtNLM"/>
    </source>
</evidence>
<dbReference type="Gene3D" id="3.40.50.1240">
    <property type="entry name" value="Phosphoglycerate mutase-like"/>
    <property type="match status" value="1"/>
</dbReference>
<gene>
    <name evidence="2" type="ORF">ASPWEDRAFT_151828</name>
</gene>
<dbReference type="Pfam" id="PF00328">
    <property type="entry name" value="His_Phos_2"/>
    <property type="match status" value="1"/>
</dbReference>
<dbReference type="GeneID" id="63745462"/>
<reference evidence="3" key="1">
    <citation type="journal article" date="2017" name="Genome Biol.">
        <title>Comparative genomics reveals high biological diversity and specific adaptations in the industrially and medically important fungal genus Aspergillus.</title>
        <authorList>
            <person name="de Vries R.P."/>
            <person name="Riley R."/>
            <person name="Wiebenga A."/>
            <person name="Aguilar-Osorio G."/>
            <person name="Amillis S."/>
            <person name="Uchima C.A."/>
            <person name="Anderluh G."/>
            <person name="Asadollahi M."/>
            <person name="Askin M."/>
            <person name="Barry K."/>
            <person name="Battaglia E."/>
            <person name="Bayram O."/>
            <person name="Benocci T."/>
            <person name="Braus-Stromeyer S.A."/>
            <person name="Caldana C."/>
            <person name="Canovas D."/>
            <person name="Cerqueira G.C."/>
            <person name="Chen F."/>
            <person name="Chen W."/>
            <person name="Choi C."/>
            <person name="Clum A."/>
            <person name="Dos Santos R.A."/>
            <person name="Damasio A.R."/>
            <person name="Diallinas G."/>
            <person name="Emri T."/>
            <person name="Fekete E."/>
            <person name="Flipphi M."/>
            <person name="Freyberg S."/>
            <person name="Gallo A."/>
            <person name="Gournas C."/>
            <person name="Habgood R."/>
            <person name="Hainaut M."/>
            <person name="Harispe M.L."/>
            <person name="Henrissat B."/>
            <person name="Hilden K.S."/>
            <person name="Hope R."/>
            <person name="Hossain A."/>
            <person name="Karabika E."/>
            <person name="Karaffa L."/>
            <person name="Karanyi Z."/>
            <person name="Krasevec N."/>
            <person name="Kuo A."/>
            <person name="Kusch H."/>
            <person name="LaButti K."/>
            <person name="Lagendijk E.L."/>
            <person name="Lapidus A."/>
            <person name="Levasseur A."/>
            <person name="Lindquist E."/>
            <person name="Lipzen A."/>
            <person name="Logrieco A.F."/>
            <person name="MacCabe A."/>
            <person name="Maekelae M.R."/>
            <person name="Malavazi I."/>
            <person name="Melin P."/>
            <person name="Meyer V."/>
            <person name="Mielnichuk N."/>
            <person name="Miskei M."/>
            <person name="Molnar A.P."/>
            <person name="Mule G."/>
            <person name="Ngan C.Y."/>
            <person name="Orejas M."/>
            <person name="Orosz E."/>
            <person name="Ouedraogo J.P."/>
            <person name="Overkamp K.M."/>
            <person name="Park H.-S."/>
            <person name="Perrone G."/>
            <person name="Piumi F."/>
            <person name="Punt P.J."/>
            <person name="Ram A.F."/>
            <person name="Ramon A."/>
            <person name="Rauscher S."/>
            <person name="Record E."/>
            <person name="Riano-Pachon D.M."/>
            <person name="Robert V."/>
            <person name="Roehrig J."/>
            <person name="Ruller R."/>
            <person name="Salamov A."/>
            <person name="Salih N.S."/>
            <person name="Samson R.A."/>
            <person name="Sandor E."/>
            <person name="Sanguinetti M."/>
            <person name="Schuetze T."/>
            <person name="Sepcic K."/>
            <person name="Shelest E."/>
            <person name="Sherlock G."/>
            <person name="Sophianopoulou V."/>
            <person name="Squina F.M."/>
            <person name="Sun H."/>
            <person name="Susca A."/>
            <person name="Todd R.B."/>
            <person name="Tsang A."/>
            <person name="Unkles S.E."/>
            <person name="van de Wiele N."/>
            <person name="van Rossen-Uffink D."/>
            <person name="Oliveira J.V."/>
            <person name="Vesth T.C."/>
            <person name="Visser J."/>
            <person name="Yu J.-H."/>
            <person name="Zhou M."/>
            <person name="Andersen M.R."/>
            <person name="Archer D.B."/>
            <person name="Baker S.E."/>
            <person name="Benoit I."/>
            <person name="Brakhage A.A."/>
            <person name="Braus G.H."/>
            <person name="Fischer R."/>
            <person name="Frisvad J.C."/>
            <person name="Goldman G.H."/>
            <person name="Houbraken J."/>
            <person name="Oakley B."/>
            <person name="Pocsi I."/>
            <person name="Scazzocchio C."/>
            <person name="Seiboth B."/>
            <person name="vanKuyk P.A."/>
            <person name="Wortman J."/>
            <person name="Dyer P.S."/>
            <person name="Grigoriev I.V."/>
        </authorList>
    </citation>
    <scope>NUCLEOTIDE SEQUENCE [LARGE SCALE GENOMIC DNA]</scope>
    <source>
        <strain evidence="3">DTO 134E9</strain>
    </source>
</reference>
<dbReference type="CDD" id="cd07061">
    <property type="entry name" value="HP_HAP_like"/>
    <property type="match status" value="1"/>
</dbReference>
<dbReference type="SUPFAM" id="SSF53254">
    <property type="entry name" value="Phosphoglycerate mutase-like"/>
    <property type="match status" value="1"/>
</dbReference>
<dbReference type="InterPro" id="IPR000560">
    <property type="entry name" value="His_Pase_clade-2"/>
</dbReference>
<dbReference type="PANTHER" id="PTHR11567">
    <property type="entry name" value="ACID PHOSPHATASE-RELATED"/>
    <property type="match status" value="1"/>
</dbReference>
<sequence>MTSFALPAIGHSPSNSFYPPLNTTSYISNASLGNYGGTYSAPVGASSISNDSYNYCTMPHPRIEHYSLPSPVHNGSLDARLVYLEYLQRHQRRTPYNILPGGENQEYHCENTHPFVYSAPALNNTSSLPVYAQTYSDPFNPFLSSYVNGSCQYPQLTVGGLLDGTQHGRDLRAVYGDKLDLLPASPDQNKVWFRSSSSALTQGSAGAVLRGVFPNYQGALPLHQQASSVDTVDQGFSCPARDSVLSSIQSTDEWNEHLSVTKSLRDNLATKFDANSSSWMDTFDHFNDNFQARLCNGYHPPCRLQNQSDCVTSSQIDEAFRAGDWEWNYWWRRNEHATRYIQLVEGVFLGELIRKWEIVQQGGTEVVYSHNFIHDGDMGPVLGALGIRALRWPGMGSNIAVELWKTSDEFYARVLYSGRPLETIHGTLDWVPLSKLIAILRPFVPEDIVSLCNV</sequence>
<dbReference type="InterPro" id="IPR029033">
    <property type="entry name" value="His_PPase_superfam"/>
</dbReference>
<dbReference type="Proteomes" id="UP000184383">
    <property type="component" value="Unassembled WGS sequence"/>
</dbReference>
<evidence type="ECO:0000256" key="1">
    <source>
        <dbReference type="ARBA" id="ARBA00005375"/>
    </source>
</evidence>
<organism evidence="2 3">
    <name type="scientific">Aspergillus wentii DTO 134E9</name>
    <dbReference type="NCBI Taxonomy" id="1073089"/>
    <lineage>
        <taxon>Eukaryota</taxon>
        <taxon>Fungi</taxon>
        <taxon>Dikarya</taxon>
        <taxon>Ascomycota</taxon>
        <taxon>Pezizomycotina</taxon>
        <taxon>Eurotiomycetes</taxon>
        <taxon>Eurotiomycetidae</taxon>
        <taxon>Eurotiales</taxon>
        <taxon>Aspergillaceae</taxon>
        <taxon>Aspergillus</taxon>
        <taxon>Aspergillus subgen. Cremei</taxon>
    </lineage>
</organism>
<evidence type="ECO:0000313" key="2">
    <source>
        <dbReference type="EMBL" id="OJJ36437.1"/>
    </source>
</evidence>
<proteinExistence type="inferred from homology"/>